<dbReference type="InterPro" id="IPR000871">
    <property type="entry name" value="Beta-lactam_class-A"/>
</dbReference>
<dbReference type="PANTHER" id="PTHR35333">
    <property type="entry name" value="BETA-LACTAMASE"/>
    <property type="match status" value="1"/>
</dbReference>
<dbReference type="EMBL" id="SMKL01000105">
    <property type="protein sequence ID" value="TDC46213.1"/>
    <property type="molecule type" value="Genomic_DNA"/>
</dbReference>
<gene>
    <name evidence="4" type="ORF">E1212_27410</name>
</gene>
<feature type="compositionally biased region" description="Low complexity" evidence="1">
    <location>
        <begin position="38"/>
        <end position="49"/>
    </location>
</feature>
<dbReference type="Gene3D" id="1.10.8.620">
    <property type="entry name" value="ORF12 helical bundle domain-like"/>
    <property type="match status" value="1"/>
</dbReference>
<feature type="signal peptide" evidence="2">
    <location>
        <begin position="1"/>
        <end position="19"/>
    </location>
</feature>
<dbReference type="RefSeq" id="WP_131988445.1">
    <property type="nucleotide sequence ID" value="NZ_SMKL01000105.1"/>
</dbReference>
<evidence type="ECO:0000313" key="4">
    <source>
        <dbReference type="EMBL" id="TDC46213.1"/>
    </source>
</evidence>
<keyword evidence="5" id="KW-1185">Reference proteome</keyword>
<organism evidence="4 5">
    <name type="scientific">Jiangella ureilytica</name>
    <dbReference type="NCBI Taxonomy" id="2530374"/>
    <lineage>
        <taxon>Bacteria</taxon>
        <taxon>Bacillati</taxon>
        <taxon>Actinomycetota</taxon>
        <taxon>Actinomycetes</taxon>
        <taxon>Jiangellales</taxon>
        <taxon>Jiangellaceae</taxon>
        <taxon>Jiangella</taxon>
    </lineage>
</organism>
<dbReference type="Gene3D" id="3.40.710.10">
    <property type="entry name" value="DD-peptidase/beta-lactamase superfamily"/>
    <property type="match status" value="1"/>
</dbReference>
<evidence type="ECO:0000256" key="1">
    <source>
        <dbReference type="SAM" id="MobiDB-lite"/>
    </source>
</evidence>
<feature type="region of interest" description="Disordered" evidence="1">
    <location>
        <begin position="21"/>
        <end position="52"/>
    </location>
</feature>
<dbReference type="InterPro" id="IPR045155">
    <property type="entry name" value="Beta-lactam_cat"/>
</dbReference>
<dbReference type="Proteomes" id="UP000295621">
    <property type="component" value="Unassembled WGS sequence"/>
</dbReference>
<dbReference type="PANTHER" id="PTHR35333:SF5">
    <property type="entry name" value="CONSERVED LIPOPROTEIN LPQF-RELATED"/>
    <property type="match status" value="1"/>
</dbReference>
<evidence type="ECO:0000256" key="2">
    <source>
        <dbReference type="SAM" id="SignalP"/>
    </source>
</evidence>
<dbReference type="OrthoDB" id="108135at2"/>
<dbReference type="PROSITE" id="PS51257">
    <property type="entry name" value="PROKAR_LIPOPROTEIN"/>
    <property type="match status" value="1"/>
</dbReference>
<reference evidence="4 5" key="1">
    <citation type="submission" date="2019-02" db="EMBL/GenBank/DDBJ databases">
        <title>Draft genome sequences of novel Actinobacteria.</title>
        <authorList>
            <person name="Sahin N."/>
            <person name="Ay H."/>
            <person name="Saygin H."/>
        </authorList>
    </citation>
    <scope>NUCLEOTIDE SEQUENCE [LARGE SCALE GENOMIC DNA]</scope>
    <source>
        <strain evidence="4 5">KC603</strain>
    </source>
</reference>
<feature type="chain" id="PRO_5039187276" evidence="2">
    <location>
        <begin position="20"/>
        <end position="368"/>
    </location>
</feature>
<protein>
    <submittedName>
        <fullName evidence="4">Serine hydrolase</fullName>
    </submittedName>
</protein>
<keyword evidence="2" id="KW-0732">Signal</keyword>
<feature type="domain" description="Beta-lactamase class A catalytic" evidence="3">
    <location>
        <begin position="86"/>
        <end position="194"/>
    </location>
</feature>
<keyword evidence="4" id="KW-0378">Hydrolase</keyword>
<dbReference type="SUPFAM" id="SSF56601">
    <property type="entry name" value="beta-lactamase/transpeptidase-like"/>
    <property type="match status" value="1"/>
</dbReference>
<dbReference type="Pfam" id="PF13354">
    <property type="entry name" value="Beta-lactamase2"/>
    <property type="match status" value="1"/>
</dbReference>
<dbReference type="GO" id="GO:0008800">
    <property type="term" value="F:beta-lactamase activity"/>
    <property type="evidence" value="ECO:0007669"/>
    <property type="project" value="InterPro"/>
</dbReference>
<feature type="compositionally biased region" description="Pro residues" evidence="1">
    <location>
        <begin position="27"/>
        <end position="37"/>
    </location>
</feature>
<dbReference type="AlphaFoldDB" id="A0A4R4RCX0"/>
<evidence type="ECO:0000259" key="3">
    <source>
        <dbReference type="Pfam" id="PF13354"/>
    </source>
</evidence>
<proteinExistence type="predicted"/>
<name>A0A4R4RCX0_9ACTN</name>
<sequence>MRRTVIALAVLTAVVAGCAGGPAPEASRPPTPPPSSPSSPSETASAPAPVRSWDGLRGRLEALDADVGMLAARVGADGACTPVADLDPGTPRPMASVFKLYVLGAVAAAADAGELGWDDELTVSGSLRSLPSGELQDLPDGSRVPVSLAAAKMISVSDNTAADLLIDRVGRRSVEEAMTALGHGRPGLNQPFLTTREFFTVGWGAAGLRDDWARAGAAARLRILTALPGGPLRVSGRDIDDPAWESGVDWFGSAADVCAALATLHGSGWSTGTTEVLRSVLGHNRGVTIDRETWPYVAFKGGSAPGEVTAAWYGERVDGERYAFVMQAASPDAAALADRESFFRLGEDAFALFSHSPRGTRHRGGPRR</sequence>
<accession>A0A4R4RCX0</accession>
<comment type="caution">
    <text evidence="4">The sequence shown here is derived from an EMBL/GenBank/DDBJ whole genome shotgun (WGS) entry which is preliminary data.</text>
</comment>
<evidence type="ECO:0000313" key="5">
    <source>
        <dbReference type="Proteomes" id="UP000295621"/>
    </source>
</evidence>
<dbReference type="InterPro" id="IPR012338">
    <property type="entry name" value="Beta-lactam/transpept-like"/>
</dbReference>
<dbReference type="GO" id="GO:0046677">
    <property type="term" value="P:response to antibiotic"/>
    <property type="evidence" value="ECO:0007669"/>
    <property type="project" value="InterPro"/>
</dbReference>
<dbReference type="GO" id="GO:0030655">
    <property type="term" value="P:beta-lactam antibiotic catabolic process"/>
    <property type="evidence" value="ECO:0007669"/>
    <property type="project" value="InterPro"/>
</dbReference>